<dbReference type="RefSeq" id="WP_270076053.1">
    <property type="nucleotide sequence ID" value="NZ_CP115174.1"/>
</dbReference>
<proteinExistence type="inferred from homology"/>
<dbReference type="InterPro" id="IPR006913">
    <property type="entry name" value="CENP-V/GFA"/>
</dbReference>
<comment type="similarity">
    <text evidence="1">Belongs to the Gfa family.</text>
</comment>
<dbReference type="SUPFAM" id="SSF51316">
    <property type="entry name" value="Mss4-like"/>
    <property type="match status" value="1"/>
</dbReference>
<dbReference type="Gene3D" id="3.90.1590.10">
    <property type="entry name" value="glutathione-dependent formaldehyde- activating enzyme (gfa)"/>
    <property type="match status" value="1"/>
</dbReference>
<evidence type="ECO:0000259" key="5">
    <source>
        <dbReference type="PROSITE" id="PS51891"/>
    </source>
</evidence>
<dbReference type="EMBL" id="CP115174">
    <property type="protein sequence ID" value="WBO21404.1"/>
    <property type="molecule type" value="Genomic_DNA"/>
</dbReference>
<gene>
    <name evidence="6" type="ORF">PBT88_14580</name>
</gene>
<keyword evidence="7" id="KW-1185">Reference proteome</keyword>
<dbReference type="PANTHER" id="PTHR33337:SF40">
    <property type="entry name" value="CENP-V_GFA DOMAIN-CONTAINING PROTEIN-RELATED"/>
    <property type="match status" value="1"/>
</dbReference>
<keyword evidence="2" id="KW-0479">Metal-binding</keyword>
<organism evidence="6 7">
    <name type="scientific">Sphingomonas abietis</name>
    <dbReference type="NCBI Taxonomy" id="3012344"/>
    <lineage>
        <taxon>Bacteria</taxon>
        <taxon>Pseudomonadati</taxon>
        <taxon>Pseudomonadota</taxon>
        <taxon>Alphaproteobacteria</taxon>
        <taxon>Sphingomonadales</taxon>
        <taxon>Sphingomonadaceae</taxon>
        <taxon>Sphingomonas</taxon>
    </lineage>
</organism>
<protein>
    <submittedName>
        <fullName evidence="6">GFA family protein</fullName>
    </submittedName>
</protein>
<dbReference type="InterPro" id="IPR011057">
    <property type="entry name" value="Mss4-like_sf"/>
</dbReference>
<evidence type="ECO:0000313" key="7">
    <source>
        <dbReference type="Proteomes" id="UP001210865"/>
    </source>
</evidence>
<feature type="domain" description="CENP-V/GFA" evidence="5">
    <location>
        <begin position="2"/>
        <end position="128"/>
    </location>
</feature>
<keyword evidence="4" id="KW-0456">Lyase</keyword>
<reference evidence="6 7" key="1">
    <citation type="submission" date="2022-12" db="EMBL/GenBank/DDBJ databases">
        <title>Sphingomonas abieness sp. nov., an endophytic bacterium isolated from Abies koreana.</title>
        <authorList>
            <person name="Jiang L."/>
            <person name="Lee J."/>
        </authorList>
    </citation>
    <scope>NUCLEOTIDE SEQUENCE [LARGE SCALE GENOMIC DNA]</scope>
    <source>
        <strain evidence="7">PAMB 00755</strain>
    </source>
</reference>
<name>A0ABY7NNA9_9SPHN</name>
<evidence type="ECO:0000256" key="4">
    <source>
        <dbReference type="ARBA" id="ARBA00023239"/>
    </source>
</evidence>
<accession>A0ABY7NNA9</accession>
<evidence type="ECO:0000256" key="2">
    <source>
        <dbReference type="ARBA" id="ARBA00022723"/>
    </source>
</evidence>
<keyword evidence="3" id="KW-0862">Zinc</keyword>
<evidence type="ECO:0000313" key="6">
    <source>
        <dbReference type="EMBL" id="WBO21404.1"/>
    </source>
</evidence>
<dbReference type="PANTHER" id="PTHR33337">
    <property type="entry name" value="GFA DOMAIN-CONTAINING PROTEIN"/>
    <property type="match status" value="1"/>
</dbReference>
<sequence>MLTGGCACGTIRYRIAGPAYDTGWCHCRLCQKSSGAPAMVFTTCALNDFVVEQGGDALGTVRLVDYGERGFCTRCGTSLTVHVDYQKHEIDVACASLDDPEAVTPGFHIFHDQKIGWVKLADGLPTYDGFGVDGRGLMPGDRPQ</sequence>
<dbReference type="PROSITE" id="PS51891">
    <property type="entry name" value="CENP_V_GFA"/>
    <property type="match status" value="1"/>
</dbReference>
<evidence type="ECO:0000256" key="3">
    <source>
        <dbReference type="ARBA" id="ARBA00022833"/>
    </source>
</evidence>
<evidence type="ECO:0000256" key="1">
    <source>
        <dbReference type="ARBA" id="ARBA00005495"/>
    </source>
</evidence>
<dbReference type="Pfam" id="PF04828">
    <property type="entry name" value="GFA"/>
    <property type="match status" value="1"/>
</dbReference>
<dbReference type="Proteomes" id="UP001210865">
    <property type="component" value="Chromosome"/>
</dbReference>